<feature type="transmembrane region" description="Helical" evidence="1">
    <location>
        <begin position="137"/>
        <end position="160"/>
    </location>
</feature>
<dbReference type="GeneID" id="80879648"/>
<dbReference type="Proteomes" id="UP001217417">
    <property type="component" value="Unassembled WGS sequence"/>
</dbReference>
<dbReference type="EMBL" id="JARPMG010000008">
    <property type="protein sequence ID" value="KAJ8098612.1"/>
    <property type="molecule type" value="Genomic_DNA"/>
</dbReference>
<dbReference type="AlphaFoldDB" id="A0AAD7QRT6"/>
<evidence type="ECO:0000256" key="1">
    <source>
        <dbReference type="SAM" id="Phobius"/>
    </source>
</evidence>
<evidence type="ECO:0000313" key="2">
    <source>
        <dbReference type="EMBL" id="KAJ8098612.1"/>
    </source>
</evidence>
<sequence>MAMLLPVAHSHLFYVFSNFMTTYERRLCMRKQSRRSTITAIESPGAWSTNPETTSSSSPPLEIISSFFRIADPDIHIFVLQKSDLVFLSHICSQIFVLVTSPLPSLSGQRRGSPGFVTQRFICVEVSGLGHPVSAPLLHLCHGLLICCVVCSVVLLGYGYRYISSQNIKRRVCTSLARQIGSLVFNTVKSVSLSCSRFPPATVTHSLRALAGSWCRRLQLPLFILSFLSCFCFCWPIYFLFLVVPSFFATTCL</sequence>
<feature type="transmembrane region" description="Helical" evidence="1">
    <location>
        <begin position="222"/>
        <end position="248"/>
    </location>
</feature>
<keyword evidence="1" id="KW-0812">Transmembrane</keyword>
<reference evidence="2" key="1">
    <citation type="submission" date="2023-03" db="EMBL/GenBank/DDBJ databases">
        <title>Near-Complete genome sequence of Lipomyces tetrasporous NRRL Y-64009, an oleaginous yeast capable of growing on lignocellulosic hydrolysates.</title>
        <authorList>
            <consortium name="Lawrence Berkeley National Laboratory"/>
            <person name="Jagtap S.S."/>
            <person name="Liu J.-J."/>
            <person name="Walukiewicz H.E."/>
            <person name="Pangilinan J."/>
            <person name="Lipzen A."/>
            <person name="Ahrendt S."/>
            <person name="Koriabine M."/>
            <person name="Cobaugh K."/>
            <person name="Salamov A."/>
            <person name="Yoshinaga Y."/>
            <person name="Ng V."/>
            <person name="Daum C."/>
            <person name="Grigoriev I.V."/>
            <person name="Slininger P.J."/>
            <person name="Dien B.S."/>
            <person name="Jin Y.-S."/>
            <person name="Rao C.V."/>
        </authorList>
    </citation>
    <scope>NUCLEOTIDE SEQUENCE</scope>
    <source>
        <strain evidence="2">NRRL Y-64009</strain>
    </source>
</reference>
<comment type="caution">
    <text evidence="2">The sequence shown here is derived from an EMBL/GenBank/DDBJ whole genome shotgun (WGS) entry which is preliminary data.</text>
</comment>
<evidence type="ECO:0008006" key="4">
    <source>
        <dbReference type="Google" id="ProtNLM"/>
    </source>
</evidence>
<accession>A0AAD7QRT6</accession>
<keyword evidence="1" id="KW-1133">Transmembrane helix</keyword>
<keyword evidence="3" id="KW-1185">Reference proteome</keyword>
<evidence type="ECO:0000313" key="3">
    <source>
        <dbReference type="Proteomes" id="UP001217417"/>
    </source>
</evidence>
<gene>
    <name evidence="2" type="ORF">POJ06DRAFT_137701</name>
</gene>
<dbReference type="RefSeq" id="XP_056042062.1">
    <property type="nucleotide sequence ID" value="XM_056184482.1"/>
</dbReference>
<keyword evidence="1" id="KW-0472">Membrane</keyword>
<proteinExistence type="predicted"/>
<name>A0AAD7QRT6_9ASCO</name>
<organism evidence="2 3">
    <name type="scientific">Lipomyces tetrasporus</name>
    <dbReference type="NCBI Taxonomy" id="54092"/>
    <lineage>
        <taxon>Eukaryota</taxon>
        <taxon>Fungi</taxon>
        <taxon>Dikarya</taxon>
        <taxon>Ascomycota</taxon>
        <taxon>Saccharomycotina</taxon>
        <taxon>Lipomycetes</taxon>
        <taxon>Lipomycetales</taxon>
        <taxon>Lipomycetaceae</taxon>
        <taxon>Lipomyces</taxon>
    </lineage>
</organism>
<protein>
    <recommendedName>
        <fullName evidence="4">Transmembrane protein</fullName>
    </recommendedName>
</protein>